<gene>
    <name evidence="1" type="ORF">FIBSPDRAFT_896379</name>
</gene>
<dbReference type="OrthoDB" id="3155440at2759"/>
<dbReference type="Proteomes" id="UP000076532">
    <property type="component" value="Unassembled WGS sequence"/>
</dbReference>
<keyword evidence="2" id="KW-1185">Reference proteome</keyword>
<dbReference type="SUPFAM" id="SSF52058">
    <property type="entry name" value="L domain-like"/>
    <property type="match status" value="1"/>
</dbReference>
<evidence type="ECO:0000313" key="1">
    <source>
        <dbReference type="EMBL" id="KZP14628.1"/>
    </source>
</evidence>
<proteinExistence type="predicted"/>
<dbReference type="AlphaFoldDB" id="A0A166DEM7"/>
<organism evidence="1 2">
    <name type="scientific">Athelia psychrophila</name>
    <dbReference type="NCBI Taxonomy" id="1759441"/>
    <lineage>
        <taxon>Eukaryota</taxon>
        <taxon>Fungi</taxon>
        <taxon>Dikarya</taxon>
        <taxon>Basidiomycota</taxon>
        <taxon>Agaricomycotina</taxon>
        <taxon>Agaricomycetes</taxon>
        <taxon>Agaricomycetidae</taxon>
        <taxon>Atheliales</taxon>
        <taxon>Atheliaceae</taxon>
        <taxon>Athelia</taxon>
    </lineage>
</organism>
<dbReference type="EMBL" id="KV417614">
    <property type="protein sequence ID" value="KZP14628.1"/>
    <property type="molecule type" value="Genomic_DNA"/>
</dbReference>
<evidence type="ECO:0000313" key="2">
    <source>
        <dbReference type="Proteomes" id="UP000076532"/>
    </source>
</evidence>
<accession>A0A166DEM7</accession>
<protein>
    <submittedName>
        <fullName evidence="1">Uncharacterized protein</fullName>
    </submittedName>
</protein>
<name>A0A166DEM7_9AGAM</name>
<reference evidence="1 2" key="1">
    <citation type="journal article" date="2016" name="Mol. Biol. Evol.">
        <title>Comparative Genomics of Early-Diverging Mushroom-Forming Fungi Provides Insights into the Origins of Lignocellulose Decay Capabilities.</title>
        <authorList>
            <person name="Nagy L.G."/>
            <person name="Riley R."/>
            <person name="Tritt A."/>
            <person name="Adam C."/>
            <person name="Daum C."/>
            <person name="Floudas D."/>
            <person name="Sun H."/>
            <person name="Yadav J.S."/>
            <person name="Pangilinan J."/>
            <person name="Larsson K.H."/>
            <person name="Matsuura K."/>
            <person name="Barry K."/>
            <person name="Labutti K."/>
            <person name="Kuo R."/>
            <person name="Ohm R.A."/>
            <person name="Bhattacharya S.S."/>
            <person name="Shirouzu T."/>
            <person name="Yoshinaga Y."/>
            <person name="Martin F.M."/>
            <person name="Grigoriev I.V."/>
            <person name="Hibbett D.S."/>
        </authorList>
    </citation>
    <scope>NUCLEOTIDE SEQUENCE [LARGE SCALE GENOMIC DNA]</scope>
    <source>
        <strain evidence="1 2">CBS 109695</strain>
    </source>
</reference>
<sequence>MCLAISRDEDQIIGARSDFGEVVSHVSDHWRSIALDTPSLWTEICHNDPGGAPVDIYVNRPPFEGEHNGHCRSLYIGPTAQEFQQQLLGCMSRYAAPLLSSFSISDFPRHAHIEFSAPLFTSGAPRLVLVQLVGLNFNEAPQVYCLPAFEAVTHLDLSRVRIQSSESYISLRGILVALPSLRHLELQLAGMSTLSHLDQPPTVLPALEILRVVFAEFRTDFDFIHRCIRAPSLFCLSLAGWDSAYKALDETDLAGSHFPSLLCLFLSKHISTALSPLDTLAIAYRHIERLTCRVNHADNIEHLLEALVGNTAEEDGEERTSDGPIQWPKMQRTTVEGLRYLIDASVMHRIALKLRKPGSTIHTLLLPKPCFGDGDVESLKDIIMIEAVIDEWPTPLSLTGFDKICVLANNIVCVPKIFAASLANTRSSMHSIAFHPLAKIGANWAHAHQCRPLAPHSGRAMKFNPAPRAARR</sequence>